<proteinExistence type="predicted"/>
<evidence type="ECO:0000256" key="2">
    <source>
        <dbReference type="ARBA" id="ARBA00023315"/>
    </source>
</evidence>
<dbReference type="PANTHER" id="PTHR34069">
    <property type="entry name" value="3-OXOACYL-[ACYL-CARRIER-PROTEIN] SYNTHASE 3"/>
    <property type="match status" value="1"/>
</dbReference>
<dbReference type="InterPro" id="IPR016039">
    <property type="entry name" value="Thiolase-like"/>
</dbReference>
<accession>A0A0S2DPE5</accession>
<sequence>MLFQHVAIAGLAHVDAPRKLTTEEINARLKPTLDRLGIKVDVLQNIAGVRERRLWDGEVKPSEAATLAGVKALADAGVDADRIGLLVNTSVSRDYLEPSTASIVAGNLRLGENCQNFDVANACLAFINGMDIAGRMIERGEIDYALVVDGETANKAYEKTLDRLSRADVTEAQLRDEMATLTLGSGAAAMVLARAELAPGAPRYRGGVTRSATEWNHLCVGDLHHDRMVADGRMLMIEGLKLGQKTFTAARAALGWAVEELDEFVIHQVSRAHTQAFLKAFGIDPNKVMTIFGEHGNIGPASVPIVLSKLREMGRLKKGNRVALLGIGSGLNCSMAEVVW</sequence>
<dbReference type="SUPFAM" id="SSF53901">
    <property type="entry name" value="Thiolase-like"/>
    <property type="match status" value="1"/>
</dbReference>
<name>A0A0S2DPE5_LYSEN</name>
<evidence type="ECO:0000313" key="8">
    <source>
        <dbReference type="Proteomes" id="UP000275910"/>
    </source>
</evidence>
<dbReference type="InterPro" id="IPR013747">
    <property type="entry name" value="ACP_syn_III_C"/>
</dbReference>
<dbReference type="Pfam" id="PF08545">
    <property type="entry name" value="ACP_syn_III"/>
    <property type="match status" value="1"/>
</dbReference>
<dbReference type="PATRIC" id="fig|69.6.peg.4941"/>
<protein>
    <submittedName>
        <fullName evidence="6">3-oxoacyl-ACP synthase III</fullName>
    </submittedName>
    <submittedName>
        <fullName evidence="5">3-oxoacyl-[acyl-carrier-protein (ACP)] synthase III C terminal</fullName>
    </submittedName>
</protein>
<gene>
    <name evidence="6" type="ORF">D9T17_04525</name>
    <name evidence="5" type="ORF">GLE_5012</name>
</gene>
<dbReference type="Proteomes" id="UP000061569">
    <property type="component" value="Chromosome"/>
</dbReference>
<dbReference type="Proteomes" id="UP000275910">
    <property type="component" value="Unassembled WGS sequence"/>
</dbReference>
<dbReference type="OrthoDB" id="9788274at2"/>
<evidence type="ECO:0000256" key="1">
    <source>
        <dbReference type="ARBA" id="ARBA00022679"/>
    </source>
</evidence>
<evidence type="ECO:0000259" key="3">
    <source>
        <dbReference type="Pfam" id="PF08541"/>
    </source>
</evidence>
<dbReference type="Gene3D" id="3.40.47.10">
    <property type="match status" value="2"/>
</dbReference>
<dbReference type="KEGG" id="lez:GLE_5012"/>
<feature type="domain" description="Beta-ketoacyl-[acyl-carrier-protein] synthase III N-terminal" evidence="4">
    <location>
        <begin position="117"/>
        <end position="195"/>
    </location>
</feature>
<feature type="domain" description="Beta-ketoacyl-[acyl-carrier-protein] synthase III C-terminal" evidence="3">
    <location>
        <begin position="253"/>
        <end position="336"/>
    </location>
</feature>
<keyword evidence="1" id="KW-0808">Transferase</keyword>
<dbReference type="GO" id="GO:0044550">
    <property type="term" value="P:secondary metabolite biosynthetic process"/>
    <property type="evidence" value="ECO:0007669"/>
    <property type="project" value="TreeGrafter"/>
</dbReference>
<reference evidence="5 7" key="1">
    <citation type="submission" date="2015-11" db="EMBL/GenBank/DDBJ databases">
        <title>Genome sequences of Lysobacter enzymogenes strain C3 and Lysobacter antibioticus ATCC 29479.</title>
        <authorList>
            <person name="Kobayashi D.Y."/>
        </authorList>
    </citation>
    <scope>NUCLEOTIDE SEQUENCE [LARGE SCALE GENOMIC DNA]</scope>
    <source>
        <strain evidence="5 7">C3</strain>
    </source>
</reference>
<dbReference type="InterPro" id="IPR013751">
    <property type="entry name" value="ACP_syn_III_N"/>
</dbReference>
<dbReference type="GO" id="GO:0006633">
    <property type="term" value="P:fatty acid biosynthetic process"/>
    <property type="evidence" value="ECO:0007669"/>
    <property type="project" value="InterPro"/>
</dbReference>
<dbReference type="NCBIfam" id="NF006720">
    <property type="entry name" value="PRK09258.1"/>
    <property type="match status" value="1"/>
</dbReference>
<dbReference type="Pfam" id="PF08541">
    <property type="entry name" value="ACP_syn_III_C"/>
    <property type="match status" value="1"/>
</dbReference>
<keyword evidence="2" id="KW-0012">Acyltransferase</keyword>
<evidence type="ECO:0000313" key="6">
    <source>
        <dbReference type="EMBL" id="ROU08341.1"/>
    </source>
</evidence>
<dbReference type="CDD" id="cd00830">
    <property type="entry name" value="KAS_III"/>
    <property type="match status" value="1"/>
</dbReference>
<dbReference type="PANTHER" id="PTHR34069:SF3">
    <property type="entry name" value="ACYL-COA:ACYL-COA ALKYLTRANSFERASE"/>
    <property type="match status" value="1"/>
</dbReference>
<evidence type="ECO:0000313" key="7">
    <source>
        <dbReference type="Proteomes" id="UP000061569"/>
    </source>
</evidence>
<dbReference type="EMBL" id="RCTY01000013">
    <property type="protein sequence ID" value="ROU08341.1"/>
    <property type="molecule type" value="Genomic_DNA"/>
</dbReference>
<reference evidence="6 8" key="2">
    <citation type="submission" date="2018-10" db="EMBL/GenBank/DDBJ databases">
        <title>The genome of Lysobacter enzymogenes OH11.</title>
        <authorList>
            <person name="Liu F."/>
            <person name="Zhao Y."/>
            <person name="Qian G."/>
            <person name="Chen Y."/>
            <person name="Xu H."/>
        </authorList>
    </citation>
    <scope>NUCLEOTIDE SEQUENCE [LARGE SCALE GENOMIC DNA]</scope>
    <source>
        <strain evidence="6 8">OH11</strain>
    </source>
</reference>
<dbReference type="STRING" id="69.GLE_5012"/>
<organism evidence="5 7">
    <name type="scientific">Lysobacter enzymogenes</name>
    <dbReference type="NCBI Taxonomy" id="69"/>
    <lineage>
        <taxon>Bacteria</taxon>
        <taxon>Pseudomonadati</taxon>
        <taxon>Pseudomonadota</taxon>
        <taxon>Gammaproteobacteria</taxon>
        <taxon>Lysobacterales</taxon>
        <taxon>Lysobacteraceae</taxon>
        <taxon>Lysobacter</taxon>
    </lineage>
</organism>
<dbReference type="GO" id="GO:0004315">
    <property type="term" value="F:3-oxoacyl-[acyl-carrier-protein] synthase activity"/>
    <property type="evidence" value="ECO:0007669"/>
    <property type="project" value="InterPro"/>
</dbReference>
<dbReference type="RefSeq" id="WP_057949486.1">
    <property type="nucleotide sequence ID" value="NZ_CP067396.1"/>
</dbReference>
<dbReference type="AlphaFoldDB" id="A0A0S2DPE5"/>
<evidence type="ECO:0000313" key="5">
    <source>
        <dbReference type="EMBL" id="ALN60353.1"/>
    </source>
</evidence>
<evidence type="ECO:0000259" key="4">
    <source>
        <dbReference type="Pfam" id="PF08545"/>
    </source>
</evidence>
<dbReference type="EMBL" id="CP013140">
    <property type="protein sequence ID" value="ALN60353.1"/>
    <property type="molecule type" value="Genomic_DNA"/>
</dbReference>